<dbReference type="Gene3D" id="2.40.128.270">
    <property type="match status" value="1"/>
</dbReference>
<dbReference type="PANTHER" id="PTHR35535:SF1">
    <property type="entry name" value="HEAT SHOCK PROTEIN HSLJ"/>
    <property type="match status" value="1"/>
</dbReference>
<organism evidence="2 3">
    <name type="scientific">Paramuribaculum intestinale</name>
    <dbReference type="NCBI Taxonomy" id="2094151"/>
    <lineage>
        <taxon>Bacteria</taxon>
        <taxon>Pseudomonadati</taxon>
        <taxon>Bacteroidota</taxon>
        <taxon>Bacteroidia</taxon>
        <taxon>Bacteroidales</taxon>
        <taxon>Muribaculaceae</taxon>
        <taxon>Paramuribaculum</taxon>
    </lineage>
</organism>
<dbReference type="InterPro" id="IPR038670">
    <property type="entry name" value="HslJ-like_sf"/>
</dbReference>
<gene>
    <name evidence="2" type="ORF">C5O25_12645</name>
</gene>
<dbReference type="Proteomes" id="UP000244925">
    <property type="component" value="Unassembled WGS sequence"/>
</dbReference>
<dbReference type="InterPro" id="IPR005184">
    <property type="entry name" value="DUF306_Meta_HslJ"/>
</dbReference>
<evidence type="ECO:0000259" key="1">
    <source>
        <dbReference type="Pfam" id="PF03724"/>
    </source>
</evidence>
<keyword evidence="3" id="KW-1185">Reference proteome</keyword>
<dbReference type="GeneID" id="93423925"/>
<protein>
    <submittedName>
        <fullName evidence="2">META domain-containing protein</fullName>
    </submittedName>
</protein>
<proteinExistence type="predicted"/>
<accession>A0A2V1INP8</accession>
<dbReference type="InterPro" id="IPR053147">
    <property type="entry name" value="Hsp_HslJ-like"/>
</dbReference>
<sequence>MKLPNWTILFIGLLLLSCDKNTSVGLSGKWRIVEYKCIATSTPFALSTVADGSDYSLEFDNQGNVFCNTGCNLVSGQYILKGDKLIFPEITSTEMACEDMLMEESMKHILPAIKTFEIKNDTILFLKDADGHTLMELTKTTDQV</sequence>
<name>A0A2V1INP8_9BACT</name>
<dbReference type="AlphaFoldDB" id="A0A2V1INP8"/>
<evidence type="ECO:0000313" key="3">
    <source>
        <dbReference type="Proteomes" id="UP000244925"/>
    </source>
</evidence>
<dbReference type="PROSITE" id="PS51257">
    <property type="entry name" value="PROKAR_LIPOPROTEIN"/>
    <property type="match status" value="1"/>
</dbReference>
<comment type="caution">
    <text evidence="2">The sequence shown here is derived from an EMBL/GenBank/DDBJ whole genome shotgun (WGS) entry which is preliminary data.</text>
</comment>
<dbReference type="PANTHER" id="PTHR35535">
    <property type="entry name" value="HEAT SHOCK PROTEIN HSLJ"/>
    <property type="match status" value="1"/>
</dbReference>
<feature type="domain" description="DUF306" evidence="1">
    <location>
        <begin position="48"/>
        <end position="137"/>
    </location>
</feature>
<reference evidence="3" key="1">
    <citation type="submission" date="2018-02" db="EMBL/GenBank/DDBJ databases">
        <authorList>
            <person name="Clavel T."/>
            <person name="Strowig T."/>
        </authorList>
    </citation>
    <scope>NUCLEOTIDE SEQUENCE [LARGE SCALE GENOMIC DNA]</scope>
    <source>
        <strain evidence="3">DSM 100764</strain>
    </source>
</reference>
<evidence type="ECO:0000313" key="2">
    <source>
        <dbReference type="EMBL" id="PWB05574.1"/>
    </source>
</evidence>
<dbReference type="EMBL" id="PUBV01000066">
    <property type="protein sequence ID" value="PWB05574.1"/>
    <property type="molecule type" value="Genomic_DNA"/>
</dbReference>
<dbReference type="RefSeq" id="WP_010801773.1">
    <property type="nucleotide sequence ID" value="NZ_CP098825.1"/>
</dbReference>
<dbReference type="Pfam" id="PF03724">
    <property type="entry name" value="META"/>
    <property type="match status" value="1"/>
</dbReference>